<accession>A0A9Q1GVL2</accession>
<evidence type="ECO:0000256" key="1">
    <source>
        <dbReference type="ARBA" id="ARBA00006835"/>
    </source>
</evidence>
<gene>
    <name evidence="9" type="ORF">Cgig2_018738</name>
</gene>
<feature type="compositionally biased region" description="Polar residues" evidence="7">
    <location>
        <begin position="249"/>
        <end position="266"/>
    </location>
</feature>
<keyword evidence="6" id="KW-0804">Transcription</keyword>
<dbReference type="PANTHER" id="PTHR20856">
    <property type="entry name" value="DNA-DIRECTED RNA POLYMERASE I SUBUNIT 2"/>
    <property type="match status" value="1"/>
</dbReference>
<dbReference type="SUPFAM" id="SSF64484">
    <property type="entry name" value="beta and beta-prime subunits of DNA dependent RNA-polymerase"/>
    <property type="match status" value="1"/>
</dbReference>
<dbReference type="AlphaFoldDB" id="A0A9Q1GVL2"/>
<evidence type="ECO:0000313" key="10">
    <source>
        <dbReference type="Proteomes" id="UP001153076"/>
    </source>
</evidence>
<evidence type="ECO:0000256" key="6">
    <source>
        <dbReference type="ARBA" id="ARBA00023163"/>
    </source>
</evidence>
<organism evidence="9 10">
    <name type="scientific">Carnegiea gigantea</name>
    <dbReference type="NCBI Taxonomy" id="171969"/>
    <lineage>
        <taxon>Eukaryota</taxon>
        <taxon>Viridiplantae</taxon>
        <taxon>Streptophyta</taxon>
        <taxon>Embryophyta</taxon>
        <taxon>Tracheophyta</taxon>
        <taxon>Spermatophyta</taxon>
        <taxon>Magnoliopsida</taxon>
        <taxon>eudicotyledons</taxon>
        <taxon>Gunneridae</taxon>
        <taxon>Pentapetalae</taxon>
        <taxon>Caryophyllales</taxon>
        <taxon>Cactineae</taxon>
        <taxon>Cactaceae</taxon>
        <taxon>Cactoideae</taxon>
        <taxon>Echinocereeae</taxon>
        <taxon>Carnegiea</taxon>
    </lineage>
</organism>
<feature type="region of interest" description="Disordered" evidence="7">
    <location>
        <begin position="244"/>
        <end position="266"/>
    </location>
</feature>
<keyword evidence="4" id="KW-0808">Transferase</keyword>
<evidence type="ECO:0000256" key="2">
    <source>
        <dbReference type="ARBA" id="ARBA00012418"/>
    </source>
</evidence>
<dbReference type="GO" id="GO:0000428">
    <property type="term" value="C:DNA-directed RNA polymerase complex"/>
    <property type="evidence" value="ECO:0007669"/>
    <property type="project" value="UniProtKB-KW"/>
</dbReference>
<keyword evidence="3" id="KW-0240">DNA-directed RNA polymerase</keyword>
<evidence type="ECO:0000256" key="3">
    <source>
        <dbReference type="ARBA" id="ARBA00022478"/>
    </source>
</evidence>
<dbReference type="Gene3D" id="2.40.270.10">
    <property type="entry name" value="DNA-directed RNA polymerase, subunit 2, domain 6"/>
    <property type="match status" value="2"/>
</dbReference>
<dbReference type="InterPro" id="IPR037033">
    <property type="entry name" value="DNA-dir_RNAP_su2_hyb_sf"/>
</dbReference>
<reference evidence="9" key="1">
    <citation type="submission" date="2022-04" db="EMBL/GenBank/DDBJ databases">
        <title>Carnegiea gigantea Genome sequencing and assembly v2.</title>
        <authorList>
            <person name="Copetti D."/>
            <person name="Sanderson M.J."/>
            <person name="Burquez A."/>
            <person name="Wojciechowski M.F."/>
        </authorList>
    </citation>
    <scope>NUCLEOTIDE SEQUENCE</scope>
    <source>
        <strain evidence="9">SGP5-SGP5p</strain>
        <tissue evidence="9">Aerial part</tissue>
    </source>
</reference>
<proteinExistence type="inferred from homology"/>
<comment type="caution">
    <text evidence="9">The sequence shown here is derived from an EMBL/GenBank/DDBJ whole genome shotgun (WGS) entry which is preliminary data.</text>
</comment>
<dbReference type="GO" id="GO:0032549">
    <property type="term" value="F:ribonucleoside binding"/>
    <property type="evidence" value="ECO:0007669"/>
    <property type="project" value="InterPro"/>
</dbReference>
<feature type="domain" description="DNA-directed RNA polymerase subunit 2 hybrid-binding" evidence="8">
    <location>
        <begin position="35"/>
        <end position="112"/>
    </location>
</feature>
<dbReference type="GO" id="GO:0003677">
    <property type="term" value="F:DNA binding"/>
    <property type="evidence" value="ECO:0007669"/>
    <property type="project" value="InterPro"/>
</dbReference>
<evidence type="ECO:0000256" key="5">
    <source>
        <dbReference type="ARBA" id="ARBA00022695"/>
    </source>
</evidence>
<evidence type="ECO:0000259" key="8">
    <source>
        <dbReference type="Pfam" id="PF00562"/>
    </source>
</evidence>
<dbReference type="EC" id="2.7.7.6" evidence="2"/>
<dbReference type="Pfam" id="PF00562">
    <property type="entry name" value="RNA_pol_Rpb2_6"/>
    <property type="match status" value="2"/>
</dbReference>
<dbReference type="OrthoDB" id="10248617at2759"/>
<comment type="similarity">
    <text evidence="1">Belongs to the RNA polymerase beta chain family.</text>
</comment>
<dbReference type="InterPro" id="IPR007120">
    <property type="entry name" value="DNA-dir_RNAP_su2_dom"/>
</dbReference>
<evidence type="ECO:0000256" key="4">
    <source>
        <dbReference type="ARBA" id="ARBA00022679"/>
    </source>
</evidence>
<sequence length="266" mass="30023">MLGDRDLIDYQASEVTWFALGSQHRSSPLKHRGLAGETAVVDRVALFSDENSNLCVNLVSRQIRRPEVGDKYSSRHGQKRVCGAIVQQEDLVFSERGICPDLITNPHEFAPRPRMQFLYALYLCLNRITTECYLFECIWLVTKVTTCCSRQPSDRGSLMEILGSKAAASCGRFHHGTAFGEHSGHAARVEDISETLVKHGFSNCGKYSGVFGSPLKAYIFMGPIYYQKLKHMVIDKMRVCGRSKRDNMTRQPTQDVGNQRMTAYQM</sequence>
<name>A0A9Q1GVL2_9CARY</name>
<feature type="domain" description="DNA-directed RNA polymerase subunit 2 hybrid-binding" evidence="8">
    <location>
        <begin position="156"/>
        <end position="254"/>
    </location>
</feature>
<dbReference type="GO" id="GO:0003899">
    <property type="term" value="F:DNA-directed RNA polymerase activity"/>
    <property type="evidence" value="ECO:0007669"/>
    <property type="project" value="UniProtKB-EC"/>
</dbReference>
<keyword evidence="5" id="KW-0548">Nucleotidyltransferase</keyword>
<dbReference type="Proteomes" id="UP001153076">
    <property type="component" value="Unassembled WGS sequence"/>
</dbReference>
<evidence type="ECO:0000313" key="9">
    <source>
        <dbReference type="EMBL" id="KAJ8425940.1"/>
    </source>
</evidence>
<protein>
    <recommendedName>
        <fullName evidence="2">DNA-directed RNA polymerase</fullName>
        <ecNumber evidence="2">2.7.7.6</ecNumber>
    </recommendedName>
</protein>
<dbReference type="EMBL" id="JAKOGI010001378">
    <property type="protein sequence ID" value="KAJ8425940.1"/>
    <property type="molecule type" value="Genomic_DNA"/>
</dbReference>
<evidence type="ECO:0000256" key="7">
    <source>
        <dbReference type="SAM" id="MobiDB-lite"/>
    </source>
</evidence>
<dbReference type="InterPro" id="IPR015712">
    <property type="entry name" value="DNA-dir_RNA_pol_su2"/>
</dbReference>
<dbReference type="GO" id="GO:0006351">
    <property type="term" value="P:DNA-templated transcription"/>
    <property type="evidence" value="ECO:0007669"/>
    <property type="project" value="InterPro"/>
</dbReference>
<keyword evidence="10" id="KW-1185">Reference proteome</keyword>